<feature type="transmembrane region" description="Helical" evidence="1">
    <location>
        <begin position="527"/>
        <end position="548"/>
    </location>
</feature>
<feature type="transmembrane region" description="Helical" evidence="1">
    <location>
        <begin position="417"/>
        <end position="444"/>
    </location>
</feature>
<keyword evidence="1" id="KW-0812">Transmembrane</keyword>
<keyword evidence="1" id="KW-0472">Membrane</keyword>
<feature type="transmembrane region" description="Helical" evidence="1">
    <location>
        <begin position="498"/>
        <end position="515"/>
    </location>
</feature>
<sequence length="951" mass="97118">MSGDQVSERQEPRRGGPLGLLGLLGLCRRGNRPPAVAPWTRTRLRSAAGAALALTVLVLATTFIAAGFPRWYDRYQDGALRSELAKAGVSGSALEAVAGFSNDGTLPQLGDASAVSPSNLATVRSKLADILTEVPAETTGGSTGVHTTGIRDFLMDPGLARPEGIPPLMTLDWQDGDASRLKLLQGRMPQAPDAGSAAPGELEIAISAATATTVHIRLGQVLHLAPQQGAPVLLHVVGVYQPVTQQLRYQDQDYWSAEPRLVAPSSTITLPPKGDPNPGSTWHAEALVAAGTVPYFPAIGGLEAYWWFLPQQGALHAHDIPGLQSRLSDLLTGGGQAAARVPGDGFPQGEQFTSGLPDALSQFTTEANAITPVLTVGIAGAAGVAGAVLLMAAGLAADRRDAELRLLRARGGSMPALGRRLLGEALCCTVPGAAVGIGLALLLLPTGRTLPALTAGLAVWAVATAAIPLRGLLRHRRLRAADRPEDVTTARPSRRRTVAELAVVLVAVVAVVAVRRQGLASGGGVDLLLTCAPPLMGLAGAFLLMRIYPWPLRLAARPSQRRGGAVGFLGLARAGRASSTASVLPLLALLLALTVAVFGTEVLSGVSDARDRAALAQVGADARVTATGSPIPAAVVAAVRSAPGVRSVLPVAQTRVAFPTVGAEVDFYGVDPDGYRAVSDRVGGSFPAGLLHWSGNGPIPVLVSADVAGTMGRAPMTVQDDSGSFQIVVAGVLDSVLMGKAPFVVASAQALAARTQVSAHADDVLTLYVTGPVDGPALRAAVARSSGSTVTTVDLHSEALAALHGDRQSDGAATLYLATIAAGALLAVLAVLLSLLQAAPGRAALLVRLRTMGMTPRQGYRLILVEALPQVVAAVLAGTGLGLAAVPLLGPSVDLAALVGADVDAGLRATALPVLGPGLALLALAVGVVVVEAAVIGRRQIGVELRVGDQR</sequence>
<feature type="transmembrane region" description="Helical" evidence="1">
    <location>
        <begin position="860"/>
        <end position="890"/>
    </location>
</feature>
<gene>
    <name evidence="2" type="ORF">ACEZDJ_01510</name>
</gene>
<dbReference type="InterPro" id="IPR050250">
    <property type="entry name" value="Macrolide_Exporter_MacB"/>
</dbReference>
<comment type="caution">
    <text evidence="2">The sequence shown here is derived from an EMBL/GenBank/DDBJ whole genome shotgun (WGS) entry which is preliminary data.</text>
</comment>
<reference evidence="2 3" key="1">
    <citation type="submission" date="2024-09" db="EMBL/GenBank/DDBJ databases">
        <authorList>
            <person name="Lee S.D."/>
        </authorList>
    </citation>
    <scope>NUCLEOTIDE SEQUENCE [LARGE SCALE GENOMIC DNA]</scope>
    <source>
        <strain evidence="2 3">N1-5</strain>
    </source>
</reference>
<dbReference type="Proteomes" id="UP001592528">
    <property type="component" value="Unassembled WGS sequence"/>
</dbReference>
<dbReference type="PANTHER" id="PTHR30572:SF4">
    <property type="entry name" value="ABC TRANSPORTER PERMEASE YTRF"/>
    <property type="match status" value="1"/>
</dbReference>
<protein>
    <submittedName>
        <fullName evidence="2">FtsX-like permease family protein</fullName>
    </submittedName>
</protein>
<keyword evidence="1" id="KW-1133">Transmembrane helix</keyword>
<feature type="transmembrane region" description="Helical" evidence="1">
    <location>
        <begin position="450"/>
        <end position="473"/>
    </location>
</feature>
<feature type="transmembrane region" description="Helical" evidence="1">
    <location>
        <begin position="583"/>
        <end position="603"/>
    </location>
</feature>
<feature type="transmembrane region" description="Helical" evidence="1">
    <location>
        <begin position="373"/>
        <end position="396"/>
    </location>
</feature>
<evidence type="ECO:0000313" key="3">
    <source>
        <dbReference type="Proteomes" id="UP001592528"/>
    </source>
</evidence>
<name>A0ABV6UEU2_9ACTN</name>
<accession>A0ABV6UEU2</accession>
<proteinExistence type="predicted"/>
<keyword evidence="3" id="KW-1185">Reference proteome</keyword>
<feature type="transmembrane region" description="Helical" evidence="1">
    <location>
        <begin position="815"/>
        <end position="839"/>
    </location>
</feature>
<dbReference type="EMBL" id="JBHEZZ010000001">
    <property type="protein sequence ID" value="MFC1399965.1"/>
    <property type="molecule type" value="Genomic_DNA"/>
</dbReference>
<evidence type="ECO:0000256" key="1">
    <source>
        <dbReference type="SAM" id="Phobius"/>
    </source>
</evidence>
<evidence type="ECO:0000313" key="2">
    <source>
        <dbReference type="EMBL" id="MFC1399965.1"/>
    </source>
</evidence>
<dbReference type="PANTHER" id="PTHR30572">
    <property type="entry name" value="MEMBRANE COMPONENT OF TRANSPORTER-RELATED"/>
    <property type="match status" value="1"/>
</dbReference>
<dbReference type="RefSeq" id="WP_157623623.1">
    <property type="nucleotide sequence ID" value="NZ_JBHEZZ010000001.1"/>
</dbReference>
<feature type="transmembrane region" description="Helical" evidence="1">
    <location>
        <begin position="50"/>
        <end position="72"/>
    </location>
</feature>
<organism evidence="2 3">
    <name type="scientific">Streptacidiphilus cavernicola</name>
    <dbReference type="NCBI Taxonomy" id="3342716"/>
    <lineage>
        <taxon>Bacteria</taxon>
        <taxon>Bacillati</taxon>
        <taxon>Actinomycetota</taxon>
        <taxon>Actinomycetes</taxon>
        <taxon>Kitasatosporales</taxon>
        <taxon>Streptomycetaceae</taxon>
        <taxon>Streptacidiphilus</taxon>
    </lineage>
</organism>
<feature type="transmembrane region" description="Helical" evidence="1">
    <location>
        <begin position="910"/>
        <end position="936"/>
    </location>
</feature>